<keyword evidence="3" id="KW-0436">Ligase</keyword>
<evidence type="ECO:0000259" key="2">
    <source>
        <dbReference type="Pfam" id="PF00501"/>
    </source>
</evidence>
<keyword evidence="1" id="KW-0472">Membrane</keyword>
<dbReference type="Gene3D" id="3.40.50.12780">
    <property type="entry name" value="N-terminal domain of ligase-like"/>
    <property type="match status" value="1"/>
</dbReference>
<dbReference type="PANTHER" id="PTHR43767">
    <property type="entry name" value="LONG-CHAIN-FATTY-ACID--COA LIGASE"/>
    <property type="match status" value="1"/>
</dbReference>
<feature type="transmembrane region" description="Helical" evidence="1">
    <location>
        <begin position="85"/>
        <end position="105"/>
    </location>
</feature>
<dbReference type="InterPro" id="IPR050237">
    <property type="entry name" value="ATP-dep_AMP-bd_enzyme"/>
</dbReference>
<keyword evidence="1" id="KW-1133">Transmembrane helix</keyword>
<proteinExistence type="predicted"/>
<dbReference type="AlphaFoldDB" id="A0A0B8QM89"/>
<dbReference type="SUPFAM" id="SSF56801">
    <property type="entry name" value="Acetyl-CoA synthetase-like"/>
    <property type="match status" value="1"/>
</dbReference>
<dbReference type="PANTHER" id="PTHR43767:SF1">
    <property type="entry name" value="NONRIBOSOMAL PEPTIDE SYNTHASE PES1 (EUROFUNG)-RELATED"/>
    <property type="match status" value="1"/>
</dbReference>
<evidence type="ECO:0000313" key="4">
    <source>
        <dbReference type="Proteomes" id="UP000031847"/>
    </source>
</evidence>
<sequence>MRRFFLKFKHEPLNLYLNFKKSAEQFPDSPIIFDEAVGAFPELALETTYQKTHQAIVDKASLLSELGIKKSDKVIIFKSSAFDTYLLAVAVSYLGAVPAMISYHLPAETMDILAGRLGNPWLIYDQVTDKTVNEMKNLEDSKKLSVSKFALEKPTQIADSQQLASDEIAYLTHTSGTTGVPKLIAHSANSMGWRWVLQRTVMDWMPDKEEILAFHISPVHSRFNIGVSSAMTFGFGLMPLNDLSKDNLVNLFAKHQPYAFETHPNDFVRLANLAKQEPEIFASIRYLHSTFDAINKETMHTFLSASKQKEPVFLQIYGQSECGPMIWKKHRLSTLADTNAREMGIGMPGLSKARIADEDGNECPAGTPGRIHFLSKGRALTYYKEEERFNKEVYGDWWDTGDWGLMNEDGILFLHDRQVDLIDKIESNLAIEDLLLDQHDFLDEVVIIRDKSGKPQPILALAENAEMDWSAWWASIVDLPFLNEPILMAYDEIPRTATMKVQRLALERELAK</sequence>
<protein>
    <submittedName>
        <fullName evidence="3">Acyl-coenzyme A synthetases/AMP-(Fatty) acid ligases</fullName>
    </submittedName>
</protein>
<evidence type="ECO:0000313" key="3">
    <source>
        <dbReference type="EMBL" id="GAM79651.1"/>
    </source>
</evidence>
<dbReference type="PROSITE" id="PS00455">
    <property type="entry name" value="AMP_BINDING"/>
    <property type="match status" value="1"/>
</dbReference>
<dbReference type="InterPro" id="IPR020845">
    <property type="entry name" value="AMP-binding_CS"/>
</dbReference>
<accession>A0A0B8QM89</accession>
<feature type="domain" description="AMP-dependent synthetase/ligase" evidence="2">
    <location>
        <begin position="19"/>
        <end position="383"/>
    </location>
</feature>
<name>A0A0B8QM89_LACLL</name>
<reference evidence="3 4" key="1">
    <citation type="submission" date="2015-01" db="EMBL/GenBank/DDBJ databases">
        <title>Lactococcus lactis subsp.lactis JCM 5805 whole genome shotgun sequence.</title>
        <authorList>
            <person name="Fujii T."/>
            <person name="Tomita Y."/>
            <person name="Ikushima S."/>
            <person name="Fujiwara D."/>
        </authorList>
    </citation>
    <scope>NUCLEOTIDE SEQUENCE [LARGE SCALE GENOMIC DNA]</scope>
    <source>
        <strain evidence="3 4">JCM 5805</strain>
    </source>
</reference>
<comment type="caution">
    <text evidence="3">The sequence shown here is derived from an EMBL/GenBank/DDBJ whole genome shotgun (WGS) entry which is preliminary data.</text>
</comment>
<dbReference type="InterPro" id="IPR000873">
    <property type="entry name" value="AMP-dep_synth/lig_dom"/>
</dbReference>
<evidence type="ECO:0000256" key="1">
    <source>
        <dbReference type="SAM" id="Phobius"/>
    </source>
</evidence>
<dbReference type="EMBL" id="BBSI01000017">
    <property type="protein sequence ID" value="GAM79651.1"/>
    <property type="molecule type" value="Genomic_DNA"/>
</dbReference>
<organism evidence="3 4">
    <name type="scientific">Lactococcus lactis subsp. lactis</name>
    <name type="common">Streptococcus lactis</name>
    <dbReference type="NCBI Taxonomy" id="1360"/>
    <lineage>
        <taxon>Bacteria</taxon>
        <taxon>Bacillati</taxon>
        <taxon>Bacillota</taxon>
        <taxon>Bacilli</taxon>
        <taxon>Lactobacillales</taxon>
        <taxon>Streptococcaceae</taxon>
        <taxon>Lactococcus</taxon>
    </lineage>
</organism>
<dbReference type="Proteomes" id="UP000031847">
    <property type="component" value="Unassembled WGS sequence"/>
</dbReference>
<keyword evidence="1" id="KW-0812">Transmembrane</keyword>
<dbReference type="InterPro" id="IPR042099">
    <property type="entry name" value="ANL_N_sf"/>
</dbReference>
<gene>
    <name evidence="3" type="ORF">JCM5805K_0760</name>
</gene>
<dbReference type="GO" id="GO:0016874">
    <property type="term" value="F:ligase activity"/>
    <property type="evidence" value="ECO:0007669"/>
    <property type="project" value="UniProtKB-KW"/>
</dbReference>
<dbReference type="Pfam" id="PF00501">
    <property type="entry name" value="AMP-binding"/>
    <property type="match status" value="1"/>
</dbReference>